<organism evidence="2 3">
    <name type="scientific">Arabidopsis suecica</name>
    <name type="common">Swedish thale-cress</name>
    <name type="synonym">Cardaminopsis suecica</name>
    <dbReference type="NCBI Taxonomy" id="45249"/>
    <lineage>
        <taxon>Eukaryota</taxon>
        <taxon>Viridiplantae</taxon>
        <taxon>Streptophyta</taxon>
        <taxon>Embryophyta</taxon>
        <taxon>Tracheophyta</taxon>
        <taxon>Spermatophyta</taxon>
        <taxon>Magnoliopsida</taxon>
        <taxon>eudicotyledons</taxon>
        <taxon>Gunneridae</taxon>
        <taxon>Pentapetalae</taxon>
        <taxon>rosids</taxon>
        <taxon>malvids</taxon>
        <taxon>Brassicales</taxon>
        <taxon>Brassicaceae</taxon>
        <taxon>Camelineae</taxon>
        <taxon>Arabidopsis</taxon>
    </lineage>
</organism>
<gene>
    <name evidence="2" type="ORF">ISN44_As05g030270</name>
</gene>
<dbReference type="InterPro" id="IPR006527">
    <property type="entry name" value="F-box-assoc_dom_typ1"/>
</dbReference>
<evidence type="ECO:0000313" key="3">
    <source>
        <dbReference type="Proteomes" id="UP000694251"/>
    </source>
</evidence>
<comment type="caution">
    <text evidence="2">The sequence shown here is derived from an EMBL/GenBank/DDBJ whole genome shotgun (WGS) entry which is preliminary data.</text>
</comment>
<protein>
    <submittedName>
        <fullName evidence="2">F-box associated interaction domain</fullName>
    </submittedName>
</protein>
<dbReference type="Pfam" id="PF07734">
    <property type="entry name" value="FBA_1"/>
    <property type="match status" value="1"/>
</dbReference>
<accession>A0A8T2DU92</accession>
<sequence length="145" mass="17598">MLSYQLIFFTAMVYCYCYTSPTMTSSLRLRTLILGKQRWIKPRNFYQFCDKYAIGYENKKNNSLRNHKILRFNDGSVANYRIYEFEIYNFNSDSWKVFDFTPDWDISLTDLSVSLKGYTYWLIRSNGLIQEYYARSLRKMMIKNY</sequence>
<proteinExistence type="predicted"/>
<dbReference type="NCBIfam" id="TIGR01640">
    <property type="entry name" value="F_box_assoc_1"/>
    <property type="match status" value="1"/>
</dbReference>
<name>A0A8T2DU92_ARASU</name>
<dbReference type="EMBL" id="JAEFBJ010000005">
    <property type="protein sequence ID" value="KAG7610911.1"/>
    <property type="molecule type" value="Genomic_DNA"/>
</dbReference>
<dbReference type="Proteomes" id="UP000694251">
    <property type="component" value="Chromosome 5"/>
</dbReference>
<reference evidence="2 3" key="1">
    <citation type="submission" date="2020-12" db="EMBL/GenBank/DDBJ databases">
        <title>Concerted genomic and epigenomic changes stabilize Arabidopsis allopolyploids.</title>
        <authorList>
            <person name="Chen Z."/>
        </authorList>
    </citation>
    <scope>NUCLEOTIDE SEQUENCE [LARGE SCALE GENOMIC DNA]</scope>
    <source>
        <strain evidence="2">As9502</strain>
        <tissue evidence="2">Leaf</tissue>
    </source>
</reference>
<feature type="domain" description="F-box associated beta-propeller type 1" evidence="1">
    <location>
        <begin position="33"/>
        <end position="126"/>
    </location>
</feature>
<evidence type="ECO:0000259" key="1">
    <source>
        <dbReference type="Pfam" id="PF07734"/>
    </source>
</evidence>
<evidence type="ECO:0000313" key="2">
    <source>
        <dbReference type="EMBL" id="KAG7610911.1"/>
    </source>
</evidence>
<keyword evidence="3" id="KW-1185">Reference proteome</keyword>
<dbReference type="InterPro" id="IPR017451">
    <property type="entry name" value="F-box-assoc_interact_dom"/>
</dbReference>
<dbReference type="OrthoDB" id="10276039at2759"/>
<dbReference type="AlphaFoldDB" id="A0A8T2DU92"/>